<reference evidence="6" key="1">
    <citation type="submission" date="2015-02" db="EMBL/GenBank/DDBJ databases">
        <title>Genome Assembly of Bacillaceae bacterium MTCC 8252.</title>
        <authorList>
            <person name="Verma A."/>
            <person name="Khatri I."/>
            <person name="Mual P."/>
            <person name="Subramanian S."/>
            <person name="Krishnamurthi S."/>
        </authorList>
    </citation>
    <scope>NUCLEOTIDE SEQUENCE [LARGE SCALE GENOMIC DNA]</scope>
    <source>
        <strain evidence="6">MTCC 8252</strain>
    </source>
</reference>
<dbReference type="Gene3D" id="3.90.226.10">
    <property type="entry name" value="2-enoyl-CoA Hydratase, Chain A, domain 1"/>
    <property type="match status" value="2"/>
</dbReference>
<accession>A0A0F5IDM4</accession>
<dbReference type="GO" id="GO:0008236">
    <property type="term" value="F:serine-type peptidase activity"/>
    <property type="evidence" value="ECO:0007669"/>
    <property type="project" value="UniProtKB-KW"/>
</dbReference>
<comment type="caution">
    <text evidence="6">The sequence shown here is derived from an EMBL/GenBank/DDBJ whole genome shotgun (WGS) entry which is preliminary data.</text>
</comment>
<name>A0A0F5IDM4_BACTR</name>
<dbReference type="RefSeq" id="WP_039234184.1">
    <property type="nucleotide sequence ID" value="NZ_JWIR02000003.1"/>
</dbReference>
<accession>A0A0F5HWH2</accession>
<dbReference type="InterPro" id="IPR029045">
    <property type="entry name" value="ClpP/crotonase-like_dom_sf"/>
</dbReference>
<dbReference type="AlphaFoldDB" id="A0A0F5IDM4"/>
<dbReference type="STRING" id="1221996.QY95_01522"/>
<evidence type="ECO:0000259" key="5">
    <source>
        <dbReference type="Pfam" id="PF01343"/>
    </source>
</evidence>
<dbReference type="InterPro" id="IPR004635">
    <property type="entry name" value="Pept_S49_SppA"/>
</dbReference>
<dbReference type="CDD" id="cd07023">
    <property type="entry name" value="S49_Sppa_N_C"/>
    <property type="match status" value="1"/>
</dbReference>
<dbReference type="OrthoDB" id="9764363at2"/>
<dbReference type="EMBL" id="JWIR02000003">
    <property type="protein sequence ID" value="KKB43277.1"/>
    <property type="molecule type" value="Genomic_DNA"/>
</dbReference>
<evidence type="ECO:0000313" key="6">
    <source>
        <dbReference type="EMBL" id="KKB43277.1"/>
    </source>
</evidence>
<gene>
    <name evidence="6" type="ORF">QY95_01522</name>
</gene>
<dbReference type="InterPro" id="IPR002142">
    <property type="entry name" value="Peptidase_S49"/>
</dbReference>
<keyword evidence="2 6" id="KW-0645">Protease</keyword>
<sequence>MNTKRIIALSLAIGLFLVSVLVSTAFNALTTDFSSAFETAVAPGGEEFTEKVEEEGNPAEKIVVLEVDGVIQDTSTTESFLSAPGYNHESFMKQLEQAQQDNTVKGIVLDVNTPGGGVVESAQIHDKIVEIQEATNKPVYVSMGSMAASGGYYISAPADKIYASPETMTGSLGVIMQSVNYEELADNIGIDFVTIKSGPHKDILSSSREMTEEEEKIVQSLIDNSYNGFVKVIADGRGLSEERVKQLADGRVYDGRQAKELNLVDEFGYLEDTIEGLKKDAGLEGAQVVSYGASMGLPSFLTMKAGQLMGGNQELESIVKAFTQPNSPRLMYLYAE</sequence>
<dbReference type="PANTHER" id="PTHR42987">
    <property type="entry name" value="PEPTIDASE S49"/>
    <property type="match status" value="1"/>
</dbReference>
<evidence type="ECO:0000256" key="2">
    <source>
        <dbReference type="ARBA" id="ARBA00022670"/>
    </source>
</evidence>
<dbReference type="Pfam" id="PF01343">
    <property type="entry name" value="Peptidase_S49"/>
    <property type="match status" value="1"/>
</dbReference>
<protein>
    <submittedName>
        <fullName evidence="6">Protease IV</fullName>
    </submittedName>
</protein>
<dbReference type="NCBIfam" id="TIGR00706">
    <property type="entry name" value="SppA_dom"/>
    <property type="match status" value="1"/>
</dbReference>
<evidence type="ECO:0000256" key="1">
    <source>
        <dbReference type="ARBA" id="ARBA00008683"/>
    </source>
</evidence>
<evidence type="ECO:0000256" key="4">
    <source>
        <dbReference type="ARBA" id="ARBA00022825"/>
    </source>
</evidence>
<proteinExistence type="inferred from homology"/>
<keyword evidence="3" id="KW-0378">Hydrolase</keyword>
<dbReference type="PANTHER" id="PTHR42987:SF7">
    <property type="entry name" value="SIGNAL PEPTIDE PEPTIDASE SPPA-RELATED"/>
    <property type="match status" value="1"/>
</dbReference>
<comment type="similarity">
    <text evidence="1">Belongs to the peptidase S49 family.</text>
</comment>
<feature type="domain" description="Peptidase S49" evidence="5">
    <location>
        <begin position="134"/>
        <end position="283"/>
    </location>
</feature>
<dbReference type="GO" id="GO:0006508">
    <property type="term" value="P:proteolysis"/>
    <property type="evidence" value="ECO:0007669"/>
    <property type="project" value="UniProtKB-KW"/>
</dbReference>
<dbReference type="InterPro" id="IPR047272">
    <property type="entry name" value="S49_SppA_C"/>
</dbReference>
<keyword evidence="7" id="KW-1185">Reference proteome</keyword>
<evidence type="ECO:0000256" key="3">
    <source>
        <dbReference type="ARBA" id="ARBA00022801"/>
    </source>
</evidence>
<organism evidence="6 7">
    <name type="scientific">Bacillus thermotolerans</name>
    <name type="common">Quasibacillus thermotolerans</name>
    <dbReference type="NCBI Taxonomy" id="1221996"/>
    <lineage>
        <taxon>Bacteria</taxon>
        <taxon>Bacillati</taxon>
        <taxon>Bacillota</taxon>
        <taxon>Bacilli</taxon>
        <taxon>Bacillales</taxon>
        <taxon>Bacillaceae</taxon>
        <taxon>Bacillus</taxon>
    </lineage>
</organism>
<evidence type="ECO:0000313" key="7">
    <source>
        <dbReference type="Proteomes" id="UP000031563"/>
    </source>
</evidence>
<dbReference type="Proteomes" id="UP000031563">
    <property type="component" value="Unassembled WGS sequence"/>
</dbReference>
<keyword evidence="4" id="KW-0720">Serine protease</keyword>
<dbReference type="SUPFAM" id="SSF52096">
    <property type="entry name" value="ClpP/crotonase"/>
    <property type="match status" value="1"/>
</dbReference>